<feature type="non-terminal residue" evidence="1">
    <location>
        <position position="322"/>
    </location>
</feature>
<organism evidence="1">
    <name type="scientific">marine metagenome</name>
    <dbReference type="NCBI Taxonomy" id="408172"/>
    <lineage>
        <taxon>unclassified sequences</taxon>
        <taxon>metagenomes</taxon>
        <taxon>ecological metagenomes</taxon>
    </lineage>
</organism>
<name>A0A382DCJ8_9ZZZZ</name>
<accession>A0A382DCJ8</accession>
<reference evidence="1" key="1">
    <citation type="submission" date="2018-05" db="EMBL/GenBank/DDBJ databases">
        <authorList>
            <person name="Lanie J.A."/>
            <person name="Ng W.-L."/>
            <person name="Kazmierczak K.M."/>
            <person name="Andrzejewski T.M."/>
            <person name="Davidsen T.M."/>
            <person name="Wayne K.J."/>
            <person name="Tettelin H."/>
            <person name="Glass J.I."/>
            <person name="Rusch D."/>
            <person name="Podicherti R."/>
            <person name="Tsui H.-C.T."/>
            <person name="Winkler M.E."/>
        </authorList>
    </citation>
    <scope>NUCLEOTIDE SEQUENCE</scope>
</reference>
<proteinExistence type="predicted"/>
<sequence length="322" mass="35780">MESLKEYYLLTEDTTASTYFEGVIVDCWNLRNLSEDQFKKKILLQANVKKFLKVADKQWTAIFPYIRPNQNRDKQATASLKQAFWHFAQLCKQKIKSGGNAGPAGQSYPGVSAFWKEETGKGKDTSKADIVIGKDQVSVKGPKALLMSGEQKESRATVLSALKQSGVQGKLKKELLGYVDQFVTSTRTVGAQYTSDALRKADPKELESGDKSLLQQKKIATMEEGNAAARKILDDQEKLKSTIEAGFQRAFNDKAVGLGFAWESMTGWEKFGGKTFDDPGDDVGRANVMLAWGYPMNVLQYHKIKPTGPYTSKVAKEMKMTA</sequence>
<evidence type="ECO:0000313" key="1">
    <source>
        <dbReference type="EMBL" id="SVB36170.1"/>
    </source>
</evidence>
<gene>
    <name evidence="1" type="ORF">METZ01_LOCUS189024</name>
</gene>
<dbReference type="AlphaFoldDB" id="A0A382DCJ8"/>
<dbReference type="EMBL" id="UINC01038733">
    <property type="protein sequence ID" value="SVB36170.1"/>
    <property type="molecule type" value="Genomic_DNA"/>
</dbReference>
<protein>
    <submittedName>
        <fullName evidence="1">Uncharacterized protein</fullName>
    </submittedName>
</protein>